<dbReference type="AlphaFoldDB" id="A0A5C4J8Q3"/>
<dbReference type="InterPro" id="IPR036388">
    <property type="entry name" value="WH-like_DNA-bd_sf"/>
</dbReference>
<evidence type="ECO:0000256" key="2">
    <source>
        <dbReference type="ARBA" id="ARBA00023125"/>
    </source>
</evidence>
<dbReference type="GO" id="GO:0006950">
    <property type="term" value="P:response to stress"/>
    <property type="evidence" value="ECO:0007669"/>
    <property type="project" value="TreeGrafter"/>
</dbReference>
<evidence type="ECO:0000259" key="5">
    <source>
        <dbReference type="PROSITE" id="PS50995"/>
    </source>
</evidence>
<organism evidence="6 7">
    <name type="scientific">Actinomadura soli</name>
    <dbReference type="NCBI Taxonomy" id="2508997"/>
    <lineage>
        <taxon>Bacteria</taxon>
        <taxon>Bacillati</taxon>
        <taxon>Actinomycetota</taxon>
        <taxon>Actinomycetes</taxon>
        <taxon>Streptosporangiales</taxon>
        <taxon>Thermomonosporaceae</taxon>
        <taxon>Actinomadura</taxon>
    </lineage>
</organism>
<dbReference type="Pfam" id="PF12802">
    <property type="entry name" value="MarR_2"/>
    <property type="match status" value="1"/>
</dbReference>
<name>A0A5C4J8Q3_9ACTN</name>
<dbReference type="SMART" id="SM00347">
    <property type="entry name" value="HTH_MARR"/>
    <property type="match status" value="1"/>
</dbReference>
<keyword evidence="7" id="KW-1185">Reference proteome</keyword>
<dbReference type="InterPro" id="IPR039422">
    <property type="entry name" value="MarR/SlyA-like"/>
</dbReference>
<dbReference type="GO" id="GO:0003677">
    <property type="term" value="F:DNA binding"/>
    <property type="evidence" value="ECO:0007669"/>
    <property type="project" value="UniProtKB-KW"/>
</dbReference>
<feature type="domain" description="HTH marR-type" evidence="5">
    <location>
        <begin position="32"/>
        <end position="164"/>
    </location>
</feature>
<dbReference type="PANTHER" id="PTHR33164">
    <property type="entry name" value="TRANSCRIPTIONAL REGULATOR, MARR FAMILY"/>
    <property type="match status" value="1"/>
</dbReference>
<evidence type="ECO:0000256" key="1">
    <source>
        <dbReference type="ARBA" id="ARBA00023015"/>
    </source>
</evidence>
<dbReference type="InterPro" id="IPR000835">
    <property type="entry name" value="HTH_MarR-typ"/>
</dbReference>
<sequence>MTWQVCSRQGRPGEGGHSVAEQHDTTLDRTANTELVDLLTRTQRALARDLGAFLDEENTSVEQWRVLRTLARVDDISMGELAVIVEIPHPTLTRIVDSLADSAYLYRSHSPRDRRRVSVHVSDLGRVKLARLESLARTHEQTLTARHGQDSIQALTALLADLWTARLPTT</sequence>
<dbReference type="SUPFAM" id="SSF46785">
    <property type="entry name" value="Winged helix' DNA-binding domain"/>
    <property type="match status" value="1"/>
</dbReference>
<accession>A0A5C4J8Q3</accession>
<dbReference type="GO" id="GO:0003700">
    <property type="term" value="F:DNA-binding transcription factor activity"/>
    <property type="evidence" value="ECO:0007669"/>
    <property type="project" value="InterPro"/>
</dbReference>
<comment type="caution">
    <text evidence="6">The sequence shown here is derived from an EMBL/GenBank/DDBJ whole genome shotgun (WGS) entry which is preliminary data.</text>
</comment>
<keyword evidence="2" id="KW-0238">DNA-binding</keyword>
<feature type="region of interest" description="Disordered" evidence="4">
    <location>
        <begin position="1"/>
        <end position="27"/>
    </location>
</feature>
<dbReference type="PROSITE" id="PS50995">
    <property type="entry name" value="HTH_MARR_2"/>
    <property type="match status" value="1"/>
</dbReference>
<dbReference type="PANTHER" id="PTHR33164:SF64">
    <property type="entry name" value="TRANSCRIPTIONAL REGULATOR SLYA"/>
    <property type="match status" value="1"/>
</dbReference>
<protein>
    <submittedName>
        <fullName evidence="6">MarR family transcriptional regulator</fullName>
    </submittedName>
</protein>
<evidence type="ECO:0000256" key="4">
    <source>
        <dbReference type="SAM" id="MobiDB-lite"/>
    </source>
</evidence>
<dbReference type="OrthoDB" id="4629660at2"/>
<reference evidence="6 7" key="1">
    <citation type="submission" date="2019-05" db="EMBL/GenBank/DDBJ databases">
        <title>Draft genome sequence of Actinomadura sp. 14C53.</title>
        <authorList>
            <person name="Saricaoglu S."/>
            <person name="Isik K."/>
        </authorList>
    </citation>
    <scope>NUCLEOTIDE SEQUENCE [LARGE SCALE GENOMIC DNA]</scope>
    <source>
        <strain evidence="6 7">14C53</strain>
    </source>
</reference>
<evidence type="ECO:0000313" key="6">
    <source>
        <dbReference type="EMBL" id="TMQ96242.1"/>
    </source>
</evidence>
<dbReference type="Gene3D" id="1.10.10.10">
    <property type="entry name" value="Winged helix-like DNA-binding domain superfamily/Winged helix DNA-binding domain"/>
    <property type="match status" value="1"/>
</dbReference>
<keyword evidence="3" id="KW-0804">Transcription</keyword>
<dbReference type="EMBL" id="VCKW01000110">
    <property type="protein sequence ID" value="TMQ96242.1"/>
    <property type="molecule type" value="Genomic_DNA"/>
</dbReference>
<proteinExistence type="predicted"/>
<evidence type="ECO:0000313" key="7">
    <source>
        <dbReference type="Proteomes" id="UP000309174"/>
    </source>
</evidence>
<keyword evidence="1" id="KW-0805">Transcription regulation</keyword>
<dbReference type="Proteomes" id="UP000309174">
    <property type="component" value="Unassembled WGS sequence"/>
</dbReference>
<dbReference type="InterPro" id="IPR036390">
    <property type="entry name" value="WH_DNA-bd_sf"/>
</dbReference>
<gene>
    <name evidence="6" type="ORF">ETD83_21580</name>
</gene>
<evidence type="ECO:0000256" key="3">
    <source>
        <dbReference type="ARBA" id="ARBA00023163"/>
    </source>
</evidence>